<reference evidence="6 7" key="1">
    <citation type="submission" date="2015-10" db="EMBL/GenBank/DDBJ databases">
        <title>Genome sequencing and analysis of members of genus Stenotrophomonas.</title>
        <authorList>
            <person name="Patil P.P."/>
            <person name="Midha S."/>
            <person name="Patil P.B."/>
        </authorList>
    </citation>
    <scope>NUCLEOTIDE SEQUENCE [LARGE SCALE GENOMIC DNA]</scope>
    <source>
        <strain evidence="6 7">JCM 16536</strain>
    </source>
</reference>
<protein>
    <recommendedName>
        <fullName evidence="5">Putative periplasmic trehalase</fullName>
    </recommendedName>
</protein>
<dbReference type="Gene3D" id="1.50.10.10">
    <property type="match status" value="1"/>
</dbReference>
<gene>
    <name evidence="6" type="primary">treA</name>
    <name evidence="6" type="ORF">ARC20_14585</name>
</gene>
<dbReference type="SUPFAM" id="SSF48208">
    <property type="entry name" value="Six-hairpin glycosidases"/>
    <property type="match status" value="1"/>
</dbReference>
<proteinExistence type="predicted"/>
<keyword evidence="4 6" id="KW-0326">Glycosidase</keyword>
<accession>A0A0R0A8A7</accession>
<evidence type="ECO:0000256" key="2">
    <source>
        <dbReference type="ARBA" id="ARBA00022764"/>
    </source>
</evidence>
<comment type="caution">
    <text evidence="6">The sequence shown here is derived from an EMBL/GenBank/DDBJ whole genome shotgun (WGS) entry which is preliminary data.</text>
</comment>
<dbReference type="FunFam" id="1.50.10.10:FF:000003">
    <property type="entry name" value="Cytoplasmic trehalase"/>
    <property type="match status" value="1"/>
</dbReference>
<dbReference type="InterPro" id="IPR008928">
    <property type="entry name" value="6-hairpin_glycosidase_sf"/>
</dbReference>
<dbReference type="EMBL" id="LLXU01000115">
    <property type="protein sequence ID" value="KRG38754.1"/>
    <property type="molecule type" value="Genomic_DNA"/>
</dbReference>
<dbReference type="NCBIfam" id="NF009773">
    <property type="entry name" value="PRK13270.1"/>
    <property type="match status" value="1"/>
</dbReference>
<evidence type="ECO:0000313" key="7">
    <source>
        <dbReference type="Proteomes" id="UP000051802"/>
    </source>
</evidence>
<evidence type="ECO:0000256" key="3">
    <source>
        <dbReference type="ARBA" id="ARBA00022801"/>
    </source>
</evidence>
<keyword evidence="3 6" id="KW-0378">Hydrolase</keyword>
<evidence type="ECO:0000256" key="4">
    <source>
        <dbReference type="ARBA" id="ARBA00023295"/>
    </source>
</evidence>
<dbReference type="PROSITE" id="PS00927">
    <property type="entry name" value="TREHALASE_1"/>
    <property type="match status" value="1"/>
</dbReference>
<dbReference type="PANTHER" id="PTHR23403">
    <property type="entry name" value="TREHALASE"/>
    <property type="match status" value="1"/>
</dbReference>
<dbReference type="PANTHER" id="PTHR23403:SF1">
    <property type="entry name" value="TREHALASE"/>
    <property type="match status" value="1"/>
</dbReference>
<dbReference type="InterPro" id="IPR001661">
    <property type="entry name" value="Glyco_hydro_37"/>
</dbReference>
<name>A0A0R0A8A7_9GAMM</name>
<dbReference type="InterPro" id="IPR012341">
    <property type="entry name" value="6hp_glycosidase-like_sf"/>
</dbReference>
<keyword evidence="7" id="KW-1185">Reference proteome</keyword>
<dbReference type="Proteomes" id="UP000051802">
    <property type="component" value="Unassembled WGS sequence"/>
</dbReference>
<keyword evidence="1" id="KW-0732">Signal</keyword>
<evidence type="ECO:0000313" key="6">
    <source>
        <dbReference type="EMBL" id="KRG38754.1"/>
    </source>
</evidence>
<keyword evidence="2" id="KW-0574">Periplasm</keyword>
<evidence type="ECO:0000256" key="1">
    <source>
        <dbReference type="ARBA" id="ARBA00022729"/>
    </source>
</evidence>
<dbReference type="STRING" id="676599.ARC20_14585"/>
<evidence type="ECO:0000256" key="5">
    <source>
        <dbReference type="ARBA" id="ARBA00073174"/>
    </source>
</evidence>
<dbReference type="GO" id="GO:0005993">
    <property type="term" value="P:trehalose catabolic process"/>
    <property type="evidence" value="ECO:0007669"/>
    <property type="project" value="TreeGrafter"/>
</dbReference>
<dbReference type="Pfam" id="PF01204">
    <property type="entry name" value="Trehalase"/>
    <property type="match status" value="1"/>
</dbReference>
<dbReference type="PRINTS" id="PR00744">
    <property type="entry name" value="GLHYDRLASE37"/>
</dbReference>
<dbReference type="AlphaFoldDB" id="A0A0R0A8A7"/>
<dbReference type="GO" id="GO:0004555">
    <property type="term" value="F:alpha,alpha-trehalase activity"/>
    <property type="evidence" value="ECO:0007669"/>
    <property type="project" value="InterPro"/>
</dbReference>
<sequence>MPTLFQAVQRGQVFDDQKTFPDLQPLQAPAQIEAAYLAQRGMPGFDLKAFVDARFRATPPPATPVLPADAPLAAHIDALWPLLSRDSRQVPDHGSQLPLPRPYVVPGGRFGEMYYWDSYFTMLGLHASGEGARARDMLVDFAHLIDTYGHIPNGTRSYYLSRSQPPFFSHMVELEADHEGPALRVRYLPQLRREYAYWMAGAQGLKPGQASQHVVRLEDGSVLNRYWDARDTPRTESYLQDVQTATAAKGRPAAEVYRDLRAAAESGWDFSSRWLGDRRQLQTIRTTAIVPVDLNSLLYHLETTIAVACEQAADAVCSRDFRAHAGARRQAMAAHLWNPAGFWADYDWRQRKISDQPTAAMLFPLYAGLSNDEQARQTARTAQAELLTPGGLATTRERTGQQWDAPNLWAPLQWVAVEGLARYREDALAERIATGFLSRVQTVYAQDHKLVEKYASDPDAQAGGGGEYPLQDGFGWSNGVTRALMLRYPAPAAMPAR</sequence>
<dbReference type="InterPro" id="IPR018232">
    <property type="entry name" value="Glyco_hydro_37_CS"/>
</dbReference>
<organism evidence="6 7">
    <name type="scientific">Stenotrophomonas panacihumi</name>
    <dbReference type="NCBI Taxonomy" id="676599"/>
    <lineage>
        <taxon>Bacteria</taxon>
        <taxon>Pseudomonadati</taxon>
        <taxon>Pseudomonadota</taxon>
        <taxon>Gammaproteobacteria</taxon>
        <taxon>Lysobacterales</taxon>
        <taxon>Lysobacteraceae</taxon>
        <taxon>Stenotrophomonas</taxon>
    </lineage>
</organism>
<dbReference type="NCBIfam" id="NF009774">
    <property type="entry name" value="PRK13271.1"/>
    <property type="match status" value="1"/>
</dbReference>